<evidence type="ECO:0000256" key="1">
    <source>
        <dbReference type="ARBA" id="ARBA00004123"/>
    </source>
</evidence>
<keyword evidence="6" id="KW-0539">Nucleus</keyword>
<dbReference type="InterPro" id="IPR000300">
    <property type="entry name" value="IPPc"/>
</dbReference>
<keyword evidence="10" id="KW-1185">Reference proteome</keyword>
<dbReference type="GO" id="GO:0000398">
    <property type="term" value="P:mRNA splicing, via spliceosome"/>
    <property type="evidence" value="ECO:0007669"/>
    <property type="project" value="InterPro"/>
</dbReference>
<accession>A0AAW1BKS7</accession>
<dbReference type="Proteomes" id="UP001474421">
    <property type="component" value="Unassembled WGS sequence"/>
</dbReference>
<organism evidence="9 10">
    <name type="scientific">Crotalus adamanteus</name>
    <name type="common">Eastern diamondback rattlesnake</name>
    <dbReference type="NCBI Taxonomy" id="8729"/>
    <lineage>
        <taxon>Eukaryota</taxon>
        <taxon>Metazoa</taxon>
        <taxon>Chordata</taxon>
        <taxon>Craniata</taxon>
        <taxon>Vertebrata</taxon>
        <taxon>Euteleostomi</taxon>
        <taxon>Lepidosauria</taxon>
        <taxon>Squamata</taxon>
        <taxon>Bifurcata</taxon>
        <taxon>Unidentata</taxon>
        <taxon>Episquamata</taxon>
        <taxon>Toxicofera</taxon>
        <taxon>Serpentes</taxon>
        <taxon>Colubroidea</taxon>
        <taxon>Viperidae</taxon>
        <taxon>Crotalinae</taxon>
        <taxon>Crotalus</taxon>
    </lineage>
</organism>
<feature type="compositionally biased region" description="Acidic residues" evidence="7">
    <location>
        <begin position="226"/>
        <end position="237"/>
    </location>
</feature>
<dbReference type="GO" id="GO:0003677">
    <property type="term" value="F:DNA binding"/>
    <property type="evidence" value="ECO:0007669"/>
    <property type="project" value="InterPro"/>
</dbReference>
<evidence type="ECO:0000256" key="5">
    <source>
        <dbReference type="ARBA" id="ARBA00013044"/>
    </source>
</evidence>
<comment type="similarity">
    <text evidence="4">Belongs to the GCF family.</text>
</comment>
<feature type="compositionally biased region" description="Basic and acidic residues" evidence="7">
    <location>
        <begin position="291"/>
        <end position="300"/>
    </location>
</feature>
<dbReference type="Pfam" id="PF07842">
    <property type="entry name" value="GCFC"/>
    <property type="match status" value="1"/>
</dbReference>
<evidence type="ECO:0000313" key="9">
    <source>
        <dbReference type="EMBL" id="KAK9402153.1"/>
    </source>
</evidence>
<feature type="region of interest" description="Disordered" evidence="7">
    <location>
        <begin position="1"/>
        <end position="62"/>
    </location>
</feature>
<proteinExistence type="inferred from homology"/>
<comment type="similarity">
    <text evidence="3">In the central section; belongs to the inositol 1,4,5-trisphosphate 5-phosphatase family.</text>
</comment>
<dbReference type="PANTHER" id="PTHR12214:SF2">
    <property type="entry name" value="PAX3- AND PAX7-BINDING PROTEIN 1"/>
    <property type="match status" value="1"/>
</dbReference>
<evidence type="ECO:0000313" key="10">
    <source>
        <dbReference type="Proteomes" id="UP001474421"/>
    </source>
</evidence>
<dbReference type="PANTHER" id="PTHR12214">
    <property type="entry name" value="GC-RICH SEQUENCE DNA-BINDING FACTOR"/>
    <property type="match status" value="1"/>
</dbReference>
<feature type="compositionally biased region" description="Basic and acidic residues" evidence="7">
    <location>
        <begin position="569"/>
        <end position="578"/>
    </location>
</feature>
<dbReference type="EMBL" id="JAOTOJ010000004">
    <property type="protein sequence ID" value="KAK9402153.1"/>
    <property type="molecule type" value="Genomic_DNA"/>
</dbReference>
<dbReference type="GO" id="GO:0046856">
    <property type="term" value="P:phosphatidylinositol dephosphorylation"/>
    <property type="evidence" value="ECO:0007669"/>
    <property type="project" value="InterPro"/>
</dbReference>
<evidence type="ECO:0000256" key="7">
    <source>
        <dbReference type="SAM" id="MobiDB-lite"/>
    </source>
</evidence>
<evidence type="ECO:0000256" key="2">
    <source>
        <dbReference type="ARBA" id="ARBA00008943"/>
    </source>
</evidence>
<feature type="region of interest" description="Disordered" evidence="7">
    <location>
        <begin position="449"/>
        <end position="475"/>
    </location>
</feature>
<feature type="domain" description="SAC" evidence="8">
    <location>
        <begin position="1074"/>
        <end position="1397"/>
    </location>
</feature>
<feature type="region of interest" description="Disordered" evidence="7">
    <location>
        <begin position="569"/>
        <end position="615"/>
    </location>
</feature>
<dbReference type="SMART" id="SM00128">
    <property type="entry name" value="IPPc"/>
    <property type="match status" value="1"/>
</dbReference>
<feature type="region of interest" description="Disordered" evidence="7">
    <location>
        <begin position="184"/>
        <end position="246"/>
    </location>
</feature>
<dbReference type="PROSITE" id="PS50275">
    <property type="entry name" value="SAC"/>
    <property type="match status" value="1"/>
</dbReference>
<gene>
    <name evidence="9" type="ORF">NXF25_010509</name>
</gene>
<comment type="caution">
    <text evidence="9">The sequence shown here is derived from an EMBL/GenBank/DDBJ whole genome shotgun (WGS) entry which is preliminary data.</text>
</comment>
<comment type="similarity">
    <text evidence="2">Belongs to the synaptojanin family.</text>
</comment>
<protein>
    <recommendedName>
        <fullName evidence="5">phosphoinositide 5-phosphatase</fullName>
        <ecNumber evidence="5">3.1.3.36</ecNumber>
    </recommendedName>
</protein>
<feature type="region of interest" description="Disordered" evidence="7">
    <location>
        <begin position="80"/>
        <end position="159"/>
    </location>
</feature>
<evidence type="ECO:0000259" key="8">
    <source>
        <dbReference type="PROSITE" id="PS50275"/>
    </source>
</evidence>
<feature type="compositionally biased region" description="Acidic residues" evidence="7">
    <location>
        <begin position="301"/>
        <end position="312"/>
    </location>
</feature>
<dbReference type="InterPro" id="IPR036691">
    <property type="entry name" value="Endo/exonu/phosph_ase_sf"/>
</dbReference>
<feature type="compositionally biased region" description="Pro residues" evidence="7">
    <location>
        <begin position="93"/>
        <end position="114"/>
    </location>
</feature>
<dbReference type="InterPro" id="IPR022783">
    <property type="entry name" value="GCFC_dom"/>
</dbReference>
<evidence type="ECO:0000256" key="6">
    <source>
        <dbReference type="ARBA" id="ARBA00023242"/>
    </source>
</evidence>
<dbReference type="InterPro" id="IPR012890">
    <property type="entry name" value="GCFC2-like"/>
</dbReference>
<reference evidence="9 10" key="1">
    <citation type="journal article" date="2024" name="Proc. Natl. Acad. Sci. U.S.A.">
        <title>The genetic regulatory architecture and epigenomic basis for age-related changes in rattlesnake venom.</title>
        <authorList>
            <person name="Hogan M.P."/>
            <person name="Holding M.L."/>
            <person name="Nystrom G.S."/>
            <person name="Colston T.J."/>
            <person name="Bartlett D.A."/>
            <person name="Mason A.J."/>
            <person name="Ellsworth S.A."/>
            <person name="Rautsaw R.M."/>
            <person name="Lawrence K.C."/>
            <person name="Strickland J.L."/>
            <person name="He B."/>
            <person name="Fraser P."/>
            <person name="Margres M.J."/>
            <person name="Gilbert D.M."/>
            <person name="Gibbs H.L."/>
            <person name="Parkinson C.L."/>
            <person name="Rokyta D.R."/>
        </authorList>
    </citation>
    <scope>NUCLEOTIDE SEQUENCE [LARGE SCALE GENOMIC DNA]</scope>
    <source>
        <strain evidence="9">DRR0105</strain>
    </source>
</reference>
<dbReference type="Gene3D" id="3.60.10.10">
    <property type="entry name" value="Endonuclease/exonuclease/phosphatase"/>
    <property type="match status" value="1"/>
</dbReference>
<dbReference type="Pfam" id="PF02383">
    <property type="entry name" value="Syja_N"/>
    <property type="match status" value="1"/>
</dbReference>
<dbReference type="GO" id="GO:0005634">
    <property type="term" value="C:nucleus"/>
    <property type="evidence" value="ECO:0007669"/>
    <property type="project" value="UniProtKB-SubCell"/>
</dbReference>
<feature type="compositionally biased region" description="Basic and acidic residues" evidence="7">
    <location>
        <begin position="586"/>
        <end position="598"/>
    </location>
</feature>
<dbReference type="Pfam" id="PF22669">
    <property type="entry name" value="Exo_endo_phos2"/>
    <property type="match status" value="1"/>
</dbReference>
<sequence length="1667" mass="188373">MFRKARRVNVRKRNESEDDDEERDEALPSQPPPPPGGDGPAVETELPAPKPPLLPLPTGCVPLVSPSVVAASSSGGNFAFSSAEVVGRGGPNLPAPELPPAPIALVPPPPPPQQLPLGNNGHVSAISKLKERKKGKESVAAPGVPRGSRSLLSFQDEEEETEVFKVKKSSYSKKIVKLLKKEYKEDLEKSKTKPETNSSADDEQIADKLGLFKDIVQEDGATNSEQGEEEMEVESEKEEEKTKAAGAFSSALSSLNVLRPGEIPDAAFIHAARKKRQMARELGDFLPLDNDPGKGRLVREDENDASDDEDDDEKRRIVFSVKEKSQRQKIAEEIGIEGSDDEALIAGEQDEELSRWEQEQIRKGINIPQVQASQPVEVNNLYYQNAYQTMPYGSSYGMPYTYAAYGSETKSQKTDNIIPFKTPSNEMAPVTIDLVKKQLKDRLESMKEFHKANEQQHERHQQNRDDSTKTIERLEGSSGGIGERYKFLQEMRGYVQDLLECFSEKVLLINELETAMHQLYKQRASRLVQRRQDDIKDESSEFSSHSNKALMAPNLDSFGRDRTLYQEHVKRRTAEREARRARRRLAREQSGKMADHLEGLSSDDEETSTDTTNFNMEQDRILKESSKIFEDVLENFSSIDCIKSQFEAWHSKYLSSYKDAYIGLCLPKLLNPLIRLQLLTWNPLEDKCQDFESMLWFESLLFYGCEEYDQEKDDADVSLLPTIVERVVLPKLTVLAENVWDPFSSTQTSRMVAITQKLINGYPTVVHAENKNTQTLLKALLLRMRRTLDDDVFMPLYPKSVLENKNSGPYLFFQRQFWSSVKLLGNFLQWYGIFSNKTLQELSIDGLLNRYILMAFQNSEYGDDSIKKAQSVINCFPKQWFTNLKGNKTVSHLENLCRYLVHLADTVYRNSIGSSDVEKRNAREHIKQIIKLLSSASGNSTEKLRRRRSVFDKRKMAFSKGYRIYHKLDPPPFSVIVEARNKEECLMFESGAVAVLSSAEKEAIKNMYSKVMDAYGLLGVLRLNLGDTLLHYLVLVTGCMSVGKIQDSEVFRVTSTDLISLRTDPSDEERVSEVRKVLNSGNFYFAWSSTGVSLDLSLNAHRNMQEETTDNRFFWNQSLHLHLKHYGVKCDDWLLRLMCGGVEIRTIYAAHKQAKACIVSRLSCERAGTRFNVRGTNDDGHVANFVETEQVIFLDECVSSFIQIRGSIPLFWEQPGLQVGSHRVRMSRGFEANAPAFDRHFHTLKNIYGNQIIVNLLGSKEGEHMLSKAFQSHLKASEHANYIKMVNFDYHQMVKGGKVEKLHSVLKPQIQKFFECGFFYFDGKEVKSSQSGTIRTNCLDCLDRTNSVQAFIGLEMLTKQLEVLGLAEKPQLVTRFQEVFRSMWSVNGDSVSKIYAGTGALEGKAKAGKLKDGARSVTRTIQNNFFDSSKQEAIDVLLLGNTLNSDLADKARALLTTSSLRASAKILKSMCENFYKYSKPKKIRICVGTWNVNGGKQFRSIAFRNQTLTDWLLDAPKIACISEFQDRKSKPIDIFAIGFEEMVELNAGNIVSASTTNQKLWAAELQKTISRDYKYVLLASEQLVGVCLFVFIRPQHAPFIRDVAVDTVKTGMGGATGNKGAVAIRMLFHTSSLCFVCSHFAAGQSQVKERNEDFVEICRKLSFPMVR</sequence>
<name>A0AAW1BKS7_CROAD</name>
<dbReference type="EC" id="3.1.3.36" evidence="5"/>
<comment type="subcellular location">
    <subcellularLocation>
        <location evidence="1">Nucleus</location>
    </subcellularLocation>
</comment>
<dbReference type="SUPFAM" id="SSF56219">
    <property type="entry name" value="DNase I-like"/>
    <property type="match status" value="1"/>
</dbReference>
<feature type="region of interest" description="Disordered" evidence="7">
    <location>
        <begin position="282"/>
        <end position="314"/>
    </location>
</feature>
<dbReference type="GO" id="GO:0045944">
    <property type="term" value="P:positive regulation of transcription by RNA polymerase II"/>
    <property type="evidence" value="ECO:0007669"/>
    <property type="project" value="TreeGrafter"/>
</dbReference>
<evidence type="ECO:0000256" key="3">
    <source>
        <dbReference type="ARBA" id="ARBA00009678"/>
    </source>
</evidence>
<evidence type="ECO:0000256" key="4">
    <source>
        <dbReference type="ARBA" id="ARBA00010801"/>
    </source>
</evidence>
<dbReference type="GO" id="GO:0004439">
    <property type="term" value="F:phosphatidylinositol-4,5-bisphosphate 5-phosphatase activity"/>
    <property type="evidence" value="ECO:0007669"/>
    <property type="project" value="UniProtKB-EC"/>
</dbReference>
<feature type="compositionally biased region" description="Basic and acidic residues" evidence="7">
    <location>
        <begin position="184"/>
        <end position="194"/>
    </location>
</feature>
<feature type="compositionally biased region" description="Basic residues" evidence="7">
    <location>
        <begin position="1"/>
        <end position="11"/>
    </location>
</feature>
<dbReference type="InterPro" id="IPR002013">
    <property type="entry name" value="SAC_dom"/>
</dbReference>